<organism evidence="1">
    <name type="scientific">Arundo donax</name>
    <name type="common">Giant reed</name>
    <name type="synonym">Donax arundinaceus</name>
    <dbReference type="NCBI Taxonomy" id="35708"/>
    <lineage>
        <taxon>Eukaryota</taxon>
        <taxon>Viridiplantae</taxon>
        <taxon>Streptophyta</taxon>
        <taxon>Embryophyta</taxon>
        <taxon>Tracheophyta</taxon>
        <taxon>Spermatophyta</taxon>
        <taxon>Magnoliopsida</taxon>
        <taxon>Liliopsida</taxon>
        <taxon>Poales</taxon>
        <taxon>Poaceae</taxon>
        <taxon>PACMAD clade</taxon>
        <taxon>Arundinoideae</taxon>
        <taxon>Arundineae</taxon>
        <taxon>Arundo</taxon>
    </lineage>
</organism>
<dbReference type="AlphaFoldDB" id="A0A0A9GQR8"/>
<proteinExistence type="predicted"/>
<name>A0A0A9GQR8_ARUDO</name>
<dbReference type="EMBL" id="GBRH01172147">
    <property type="protein sequence ID" value="JAE25749.1"/>
    <property type="molecule type" value="Transcribed_RNA"/>
</dbReference>
<accession>A0A0A9GQR8</accession>
<reference evidence="1" key="2">
    <citation type="journal article" date="2015" name="Data Brief">
        <title>Shoot transcriptome of the giant reed, Arundo donax.</title>
        <authorList>
            <person name="Barrero R.A."/>
            <person name="Guerrero F.D."/>
            <person name="Moolhuijzen P."/>
            <person name="Goolsby J.A."/>
            <person name="Tidwell J."/>
            <person name="Bellgard S.E."/>
            <person name="Bellgard M.I."/>
        </authorList>
    </citation>
    <scope>NUCLEOTIDE SEQUENCE</scope>
    <source>
        <tissue evidence="1">Shoot tissue taken approximately 20 cm above the soil surface</tissue>
    </source>
</reference>
<protein>
    <submittedName>
        <fullName evidence="1">Uncharacterized protein</fullName>
    </submittedName>
</protein>
<evidence type="ECO:0000313" key="1">
    <source>
        <dbReference type="EMBL" id="JAE25749.1"/>
    </source>
</evidence>
<sequence length="21" mass="2513">MNIFQLDNKKYKCSANENVPR</sequence>
<reference evidence="1" key="1">
    <citation type="submission" date="2014-09" db="EMBL/GenBank/DDBJ databases">
        <authorList>
            <person name="Magalhaes I.L.F."/>
            <person name="Oliveira U."/>
            <person name="Santos F.R."/>
            <person name="Vidigal T.H.D.A."/>
            <person name="Brescovit A.D."/>
            <person name="Santos A.J."/>
        </authorList>
    </citation>
    <scope>NUCLEOTIDE SEQUENCE</scope>
    <source>
        <tissue evidence="1">Shoot tissue taken approximately 20 cm above the soil surface</tissue>
    </source>
</reference>